<proteinExistence type="predicted"/>
<feature type="non-terminal residue" evidence="7">
    <location>
        <position position="1"/>
    </location>
</feature>
<feature type="transmembrane region" description="Helical" evidence="6">
    <location>
        <begin position="42"/>
        <end position="62"/>
    </location>
</feature>
<evidence type="ECO:0000256" key="5">
    <source>
        <dbReference type="ARBA" id="ARBA00023136"/>
    </source>
</evidence>
<name>A0A382F291_9ZZZZ</name>
<evidence type="ECO:0000256" key="4">
    <source>
        <dbReference type="ARBA" id="ARBA00022989"/>
    </source>
</evidence>
<evidence type="ECO:0000256" key="2">
    <source>
        <dbReference type="ARBA" id="ARBA00022475"/>
    </source>
</evidence>
<reference evidence="7" key="1">
    <citation type="submission" date="2018-05" db="EMBL/GenBank/DDBJ databases">
        <authorList>
            <person name="Lanie J.A."/>
            <person name="Ng W.-L."/>
            <person name="Kazmierczak K.M."/>
            <person name="Andrzejewski T.M."/>
            <person name="Davidsen T.M."/>
            <person name="Wayne K.J."/>
            <person name="Tettelin H."/>
            <person name="Glass J.I."/>
            <person name="Rusch D."/>
            <person name="Podicherti R."/>
            <person name="Tsui H.-C.T."/>
            <person name="Winkler M.E."/>
        </authorList>
    </citation>
    <scope>NUCLEOTIDE SEQUENCE</scope>
</reference>
<evidence type="ECO:0000313" key="7">
    <source>
        <dbReference type="EMBL" id="SVB56752.1"/>
    </source>
</evidence>
<dbReference type="InterPro" id="IPR005171">
    <property type="entry name" value="Cyt_c_oxidase_su4_prok"/>
</dbReference>
<dbReference type="EMBL" id="UINC01047455">
    <property type="protein sequence ID" value="SVB56752.1"/>
    <property type="molecule type" value="Genomic_DNA"/>
</dbReference>
<protein>
    <recommendedName>
        <fullName evidence="8">Cytochrome C oxidase subunit IV</fullName>
    </recommendedName>
</protein>
<comment type="subcellular location">
    <subcellularLocation>
        <location evidence="1">Cell membrane</location>
        <topology evidence="1">Multi-pass membrane protein</topology>
    </subcellularLocation>
</comment>
<dbReference type="Pfam" id="PF03626">
    <property type="entry name" value="COX4_pro"/>
    <property type="match status" value="1"/>
</dbReference>
<keyword evidence="3 6" id="KW-0812">Transmembrane</keyword>
<keyword evidence="2" id="KW-1003">Cell membrane</keyword>
<keyword evidence="4 6" id="KW-1133">Transmembrane helix</keyword>
<organism evidence="7">
    <name type="scientific">marine metagenome</name>
    <dbReference type="NCBI Taxonomy" id="408172"/>
    <lineage>
        <taxon>unclassified sequences</taxon>
        <taxon>metagenomes</taxon>
        <taxon>ecological metagenomes</taxon>
    </lineage>
</organism>
<sequence length="121" mass="13923">VTIKEPGQQHPIRVYLIVWGLLFLVSALSYSTDFIDRGLWRWTLILLFMVLKAGFIVAVFMHMRWERFVLISVVLTPPVLLLVLVGLMTIESDYTRSTRIEHFGEAVHDEALPVSVREIAN</sequence>
<keyword evidence="5 6" id="KW-0472">Membrane</keyword>
<evidence type="ECO:0000256" key="3">
    <source>
        <dbReference type="ARBA" id="ARBA00022692"/>
    </source>
</evidence>
<evidence type="ECO:0008006" key="8">
    <source>
        <dbReference type="Google" id="ProtNLM"/>
    </source>
</evidence>
<feature type="transmembrane region" description="Helical" evidence="6">
    <location>
        <begin position="12"/>
        <end position="30"/>
    </location>
</feature>
<dbReference type="GO" id="GO:0005886">
    <property type="term" value="C:plasma membrane"/>
    <property type="evidence" value="ECO:0007669"/>
    <property type="project" value="UniProtKB-SubCell"/>
</dbReference>
<feature type="transmembrane region" description="Helical" evidence="6">
    <location>
        <begin position="68"/>
        <end position="90"/>
    </location>
</feature>
<dbReference type="AlphaFoldDB" id="A0A382F291"/>
<evidence type="ECO:0000256" key="1">
    <source>
        <dbReference type="ARBA" id="ARBA00004651"/>
    </source>
</evidence>
<accession>A0A382F291</accession>
<evidence type="ECO:0000256" key="6">
    <source>
        <dbReference type="SAM" id="Phobius"/>
    </source>
</evidence>
<gene>
    <name evidence="7" type="ORF">METZ01_LOCUS209606</name>
</gene>